<gene>
    <name evidence="2" type="ORF">H0G86_006068</name>
</gene>
<proteinExistence type="predicted"/>
<dbReference type="EMBL" id="CP075866">
    <property type="protein sequence ID" value="QYS98912.1"/>
    <property type="molecule type" value="Genomic_DNA"/>
</dbReference>
<name>A0A8G0PFR5_9HYPO</name>
<organism evidence="2 3">
    <name type="scientific">Trichoderma simmonsii</name>
    <dbReference type="NCBI Taxonomy" id="1491479"/>
    <lineage>
        <taxon>Eukaryota</taxon>
        <taxon>Fungi</taxon>
        <taxon>Dikarya</taxon>
        <taxon>Ascomycota</taxon>
        <taxon>Pezizomycotina</taxon>
        <taxon>Sordariomycetes</taxon>
        <taxon>Hypocreomycetidae</taxon>
        <taxon>Hypocreales</taxon>
        <taxon>Hypocreaceae</taxon>
        <taxon>Trichoderma</taxon>
    </lineage>
</organism>
<keyword evidence="3" id="KW-1185">Reference proteome</keyword>
<protein>
    <submittedName>
        <fullName evidence="2">Uncharacterized protein</fullName>
    </submittedName>
</protein>
<dbReference type="AlphaFoldDB" id="A0A8G0PFR5"/>
<keyword evidence="1" id="KW-1133">Transmembrane helix</keyword>
<dbReference type="Proteomes" id="UP000826661">
    <property type="component" value="Chromosome III"/>
</dbReference>
<evidence type="ECO:0000256" key="1">
    <source>
        <dbReference type="SAM" id="Phobius"/>
    </source>
</evidence>
<reference evidence="2 3" key="1">
    <citation type="journal article" date="2021" name="BMC Genomics">
        <title>Telomere-to-telomere genome assembly of asparaginase-producing Trichoderma simmonsii.</title>
        <authorList>
            <person name="Chung D."/>
            <person name="Kwon Y.M."/>
            <person name="Yang Y."/>
        </authorList>
    </citation>
    <scope>NUCLEOTIDE SEQUENCE [LARGE SCALE GENOMIC DNA]</scope>
    <source>
        <strain evidence="2 3">GH-Sj1</strain>
    </source>
</reference>
<keyword evidence="1" id="KW-0472">Membrane</keyword>
<feature type="transmembrane region" description="Helical" evidence="1">
    <location>
        <begin position="12"/>
        <end position="41"/>
    </location>
</feature>
<sequence>MTDEVVAGGDGAFFFLATTDTFIGVAGGFLCVFFFFFIAAVGLSFSFFPFLLYILLFSSLFAVLIPQLLRQKIALYVWILICTKNVFSKYNETNAANAQFLDAKLGVCKL</sequence>
<evidence type="ECO:0000313" key="2">
    <source>
        <dbReference type="EMBL" id="QYS98912.1"/>
    </source>
</evidence>
<keyword evidence="1" id="KW-0812">Transmembrane</keyword>
<evidence type="ECO:0000313" key="3">
    <source>
        <dbReference type="Proteomes" id="UP000826661"/>
    </source>
</evidence>
<feature type="transmembrane region" description="Helical" evidence="1">
    <location>
        <begin position="47"/>
        <end position="65"/>
    </location>
</feature>
<accession>A0A8G0PFR5</accession>